<gene>
    <name evidence="1" type="ORF">HPP92_011323</name>
</gene>
<dbReference type="GO" id="GO:2000762">
    <property type="term" value="P:regulation of phenylpropanoid metabolic process"/>
    <property type="evidence" value="ECO:0007669"/>
    <property type="project" value="InterPro"/>
</dbReference>
<dbReference type="PANTHER" id="PTHR33739">
    <property type="entry name" value="OS07G0681500 PROTEIN"/>
    <property type="match status" value="1"/>
</dbReference>
<dbReference type="InterPro" id="IPR039638">
    <property type="entry name" value="MED33A/B"/>
</dbReference>
<protein>
    <submittedName>
        <fullName evidence="1">Uncharacterized protein</fullName>
    </submittedName>
</protein>
<dbReference type="Proteomes" id="UP000636800">
    <property type="component" value="Chromosome 5"/>
</dbReference>
<name>A0A835R2L9_VANPL</name>
<dbReference type="AlphaFoldDB" id="A0A835R2L9"/>
<sequence>MNGTDWPSPAANLSIVEEHIKKIVAATGVDVPSLVAGGSSQATLPLPLAAFVSLTITYKQLRLLNVSSTSLALL</sequence>
<dbReference type="PANTHER" id="PTHR33739:SF5">
    <property type="entry name" value="MEDIATOR OF RNA POLYMERASE II TRANSCRIPTION SUBUNIT 33A"/>
    <property type="match status" value="1"/>
</dbReference>
<accession>A0A835R2L9</accession>
<comment type="caution">
    <text evidence="1">The sequence shown here is derived from an EMBL/GenBank/DDBJ whole genome shotgun (WGS) entry which is preliminary data.</text>
</comment>
<dbReference type="OrthoDB" id="1911656at2759"/>
<evidence type="ECO:0000313" key="1">
    <source>
        <dbReference type="EMBL" id="KAG0480465.1"/>
    </source>
</evidence>
<proteinExistence type="predicted"/>
<evidence type="ECO:0000313" key="2">
    <source>
        <dbReference type="Proteomes" id="UP000636800"/>
    </source>
</evidence>
<organism evidence="1 2">
    <name type="scientific">Vanilla planifolia</name>
    <name type="common">Vanilla</name>
    <dbReference type="NCBI Taxonomy" id="51239"/>
    <lineage>
        <taxon>Eukaryota</taxon>
        <taxon>Viridiplantae</taxon>
        <taxon>Streptophyta</taxon>
        <taxon>Embryophyta</taxon>
        <taxon>Tracheophyta</taxon>
        <taxon>Spermatophyta</taxon>
        <taxon>Magnoliopsida</taxon>
        <taxon>Liliopsida</taxon>
        <taxon>Asparagales</taxon>
        <taxon>Orchidaceae</taxon>
        <taxon>Vanilloideae</taxon>
        <taxon>Vanilleae</taxon>
        <taxon>Vanilla</taxon>
    </lineage>
</organism>
<dbReference type="EMBL" id="JADCNL010000005">
    <property type="protein sequence ID" value="KAG0480465.1"/>
    <property type="molecule type" value="Genomic_DNA"/>
</dbReference>
<dbReference type="GO" id="GO:0016592">
    <property type="term" value="C:mediator complex"/>
    <property type="evidence" value="ECO:0007669"/>
    <property type="project" value="InterPro"/>
</dbReference>
<keyword evidence="2" id="KW-1185">Reference proteome</keyword>
<reference evidence="1 2" key="1">
    <citation type="journal article" date="2020" name="Nat. Food">
        <title>A phased Vanilla planifolia genome enables genetic improvement of flavour and production.</title>
        <authorList>
            <person name="Hasing T."/>
            <person name="Tang H."/>
            <person name="Brym M."/>
            <person name="Khazi F."/>
            <person name="Huang T."/>
            <person name="Chambers A.H."/>
        </authorList>
    </citation>
    <scope>NUCLEOTIDE SEQUENCE [LARGE SCALE GENOMIC DNA]</scope>
    <source>
        <tissue evidence="1">Leaf</tissue>
    </source>
</reference>